<name>A0ABP9JMS1_9MICO</name>
<dbReference type="Proteomes" id="UP001500427">
    <property type="component" value="Unassembled WGS sequence"/>
</dbReference>
<evidence type="ECO:0000259" key="2">
    <source>
        <dbReference type="Pfam" id="PF03807"/>
    </source>
</evidence>
<keyword evidence="4" id="KW-1185">Reference proteome</keyword>
<feature type="domain" description="Pyrroline-5-carboxylate reductase catalytic N-terminal" evidence="2">
    <location>
        <begin position="39"/>
        <end position="75"/>
    </location>
</feature>
<protein>
    <submittedName>
        <fullName evidence="3">NADPH-dependent F420 reductase</fullName>
    </submittedName>
</protein>
<evidence type="ECO:0000256" key="1">
    <source>
        <dbReference type="ARBA" id="ARBA00023002"/>
    </source>
</evidence>
<dbReference type="Pfam" id="PF03807">
    <property type="entry name" value="F420_oxidored"/>
    <property type="match status" value="1"/>
</dbReference>
<dbReference type="EMBL" id="BAABIW010000026">
    <property type="protein sequence ID" value="GAA5034672.1"/>
    <property type="molecule type" value="Genomic_DNA"/>
</dbReference>
<comment type="caution">
    <text evidence="3">The sequence shown here is derived from an EMBL/GenBank/DDBJ whole genome shotgun (WGS) entry which is preliminary data.</text>
</comment>
<dbReference type="PANTHER" id="PTHR14239">
    <property type="entry name" value="DUDULIN-RELATED"/>
    <property type="match status" value="1"/>
</dbReference>
<dbReference type="InterPro" id="IPR051267">
    <property type="entry name" value="STEAP_metalloreductase"/>
</dbReference>
<gene>
    <name evidence="3" type="ORF">GCM10023258_35680</name>
</gene>
<proteinExistence type="predicted"/>
<dbReference type="PANTHER" id="PTHR14239:SF10">
    <property type="entry name" value="REDUCTASE"/>
    <property type="match status" value="1"/>
</dbReference>
<organism evidence="3 4">
    <name type="scientific">Terrabacter aeriphilus</name>
    <dbReference type="NCBI Taxonomy" id="515662"/>
    <lineage>
        <taxon>Bacteria</taxon>
        <taxon>Bacillati</taxon>
        <taxon>Actinomycetota</taxon>
        <taxon>Actinomycetes</taxon>
        <taxon>Micrococcales</taxon>
        <taxon>Intrasporangiaceae</taxon>
        <taxon>Terrabacter</taxon>
    </lineage>
</organism>
<reference evidence="4" key="1">
    <citation type="journal article" date="2019" name="Int. J. Syst. Evol. Microbiol.">
        <title>The Global Catalogue of Microorganisms (GCM) 10K type strain sequencing project: providing services to taxonomists for standard genome sequencing and annotation.</title>
        <authorList>
            <consortium name="The Broad Institute Genomics Platform"/>
            <consortium name="The Broad Institute Genome Sequencing Center for Infectious Disease"/>
            <person name="Wu L."/>
            <person name="Ma J."/>
        </authorList>
    </citation>
    <scope>NUCLEOTIDE SEQUENCE [LARGE SCALE GENOMIC DNA]</scope>
    <source>
        <strain evidence="4">JCM 17687</strain>
    </source>
</reference>
<accession>A0ABP9JMS1</accession>
<dbReference type="InterPro" id="IPR028939">
    <property type="entry name" value="P5C_Rdtase_cat_N"/>
</dbReference>
<dbReference type="Gene3D" id="3.40.50.720">
    <property type="entry name" value="NAD(P)-binding Rossmann-like Domain"/>
    <property type="match status" value="1"/>
</dbReference>
<evidence type="ECO:0000313" key="3">
    <source>
        <dbReference type="EMBL" id="GAA5034672.1"/>
    </source>
</evidence>
<sequence>MSTITILGKGNMGQAIAGIAEKAGHTVELYGSADADQRATGDLVVLAVPHTAVAGLLAERGEQLAGKVVVDITNPLDFATFSLTVPADSSAAAEIAAALPDARVVKAFNTNFAASLAAGTVGDQPATVLLAGDDAEAKAQVAELVTAGGLRTADVGPLARARELEGLALLQIGLAASEQTSWNTGFALHG</sequence>
<dbReference type="InterPro" id="IPR036291">
    <property type="entry name" value="NAD(P)-bd_dom_sf"/>
</dbReference>
<dbReference type="SUPFAM" id="SSF51735">
    <property type="entry name" value="NAD(P)-binding Rossmann-fold domains"/>
    <property type="match status" value="1"/>
</dbReference>
<evidence type="ECO:0000313" key="4">
    <source>
        <dbReference type="Proteomes" id="UP001500427"/>
    </source>
</evidence>
<keyword evidence="1" id="KW-0560">Oxidoreductase</keyword>
<dbReference type="RefSeq" id="WP_345508871.1">
    <property type="nucleotide sequence ID" value="NZ_BAABIW010000026.1"/>
</dbReference>